<keyword evidence="2" id="KW-0732">Signal</keyword>
<evidence type="ECO:0000313" key="5">
    <source>
        <dbReference type="RefSeq" id="XP_011290810.3"/>
    </source>
</evidence>
<sequence length="114" mass="12679">MQLKNICLPLLVILLFGIIVCHAGTFKPFVRSRYSLRWRKTTETPKLWDSTTSSPKIEVAATSNTVEDIKKLVETSTAAIIGGGTVKTSTHSPDYDYYGNNEIEDNDRAQNVST</sequence>
<dbReference type="Proteomes" id="UP001652621">
    <property type="component" value="Unplaced"/>
</dbReference>
<proteinExistence type="predicted"/>
<dbReference type="GeneID" id="105261549"/>
<reference evidence="5" key="2">
    <citation type="submission" date="2025-05" db="UniProtKB">
        <authorList>
            <consortium name="RefSeq"/>
        </authorList>
    </citation>
    <scope>IDENTIFICATION</scope>
    <source>
        <strain evidence="5">Aabys</strain>
        <tissue evidence="5">Whole body</tissue>
    </source>
</reference>
<gene>
    <name evidence="5" type="primary">LOC105261549</name>
</gene>
<dbReference type="AlphaFoldDB" id="A0A1I8NJA5"/>
<protein>
    <submittedName>
        <fullName evidence="5">Uncharacterized protein LOC105261549</fullName>
    </submittedName>
</protein>
<dbReference type="RefSeq" id="XP_011290810.3">
    <property type="nucleotide sequence ID" value="XM_011292508.3"/>
</dbReference>
<evidence type="ECO:0000313" key="3">
    <source>
        <dbReference type="EnsemblMetazoa" id="MDOA016083-PA"/>
    </source>
</evidence>
<keyword evidence="4" id="KW-1185">Reference proteome</keyword>
<evidence type="ECO:0000256" key="2">
    <source>
        <dbReference type="SAM" id="SignalP"/>
    </source>
</evidence>
<evidence type="ECO:0000256" key="1">
    <source>
        <dbReference type="SAM" id="MobiDB-lite"/>
    </source>
</evidence>
<feature type="signal peptide" evidence="2">
    <location>
        <begin position="1"/>
        <end position="23"/>
    </location>
</feature>
<feature type="chain" id="PRO_5044561786" evidence="2">
    <location>
        <begin position="24"/>
        <end position="114"/>
    </location>
</feature>
<feature type="region of interest" description="Disordered" evidence="1">
    <location>
        <begin position="84"/>
        <end position="114"/>
    </location>
</feature>
<dbReference type="VEuPathDB" id="VectorBase:MDOMA2_017101"/>
<dbReference type="VEuPathDB" id="VectorBase:MDOA016083"/>
<accession>A0A1I8NJA5</accession>
<dbReference type="OrthoDB" id="7935345at2759"/>
<dbReference type="KEGG" id="mde:105261549"/>
<reference evidence="3" key="1">
    <citation type="submission" date="2020-05" db="UniProtKB">
        <authorList>
            <consortium name="EnsemblMetazoa"/>
        </authorList>
    </citation>
    <scope>IDENTIFICATION</scope>
    <source>
        <strain evidence="3">Aabys</strain>
    </source>
</reference>
<accession>A0A9J7D513</accession>
<name>A0A1I8NJA5_MUSDO</name>
<organism evidence="3">
    <name type="scientific">Musca domestica</name>
    <name type="common">House fly</name>
    <dbReference type="NCBI Taxonomy" id="7370"/>
    <lineage>
        <taxon>Eukaryota</taxon>
        <taxon>Metazoa</taxon>
        <taxon>Ecdysozoa</taxon>
        <taxon>Arthropoda</taxon>
        <taxon>Hexapoda</taxon>
        <taxon>Insecta</taxon>
        <taxon>Pterygota</taxon>
        <taxon>Neoptera</taxon>
        <taxon>Endopterygota</taxon>
        <taxon>Diptera</taxon>
        <taxon>Brachycera</taxon>
        <taxon>Muscomorpha</taxon>
        <taxon>Muscoidea</taxon>
        <taxon>Muscidae</taxon>
        <taxon>Musca</taxon>
    </lineage>
</organism>
<dbReference type="EnsemblMetazoa" id="MDOA016083-RA">
    <property type="protein sequence ID" value="MDOA016083-PA"/>
    <property type="gene ID" value="MDOA016083"/>
</dbReference>
<evidence type="ECO:0000313" key="4">
    <source>
        <dbReference type="Proteomes" id="UP001652621"/>
    </source>
</evidence>